<dbReference type="RefSeq" id="WP_216568596.1">
    <property type="nucleotide sequence ID" value="NZ_JAHLOQ010000005.1"/>
</dbReference>
<reference evidence="2 3" key="1">
    <citation type="submission" date="2021-06" db="EMBL/GenBank/DDBJ databases">
        <authorList>
            <person name="Sun Q."/>
            <person name="Li D."/>
        </authorList>
    </citation>
    <scope>NUCLEOTIDE SEQUENCE [LARGE SCALE GENOMIC DNA]</scope>
    <source>
        <strain evidence="2 3">N19</strain>
    </source>
</reference>
<name>A0ABS6DUG1_9FIRM</name>
<evidence type="ECO:0000259" key="1">
    <source>
        <dbReference type="PROSITE" id="PS51186"/>
    </source>
</evidence>
<dbReference type="InterPro" id="IPR000182">
    <property type="entry name" value="GNAT_dom"/>
</dbReference>
<protein>
    <submittedName>
        <fullName evidence="2">GNAT family N-acetyltransferase</fullName>
    </submittedName>
</protein>
<dbReference type="PROSITE" id="PS51186">
    <property type="entry name" value="GNAT"/>
    <property type="match status" value="1"/>
</dbReference>
<keyword evidence="3" id="KW-1185">Reference proteome</keyword>
<comment type="caution">
    <text evidence="2">The sequence shown here is derived from an EMBL/GenBank/DDBJ whole genome shotgun (WGS) entry which is preliminary data.</text>
</comment>
<dbReference type="EMBL" id="JAHLOQ010000005">
    <property type="protein sequence ID" value="MBU5335467.1"/>
    <property type="molecule type" value="Genomic_DNA"/>
</dbReference>
<evidence type="ECO:0000313" key="3">
    <source>
        <dbReference type="Proteomes" id="UP001196301"/>
    </source>
</evidence>
<accession>A0ABS6DUG1</accession>
<evidence type="ECO:0000313" key="2">
    <source>
        <dbReference type="EMBL" id="MBU5335467.1"/>
    </source>
</evidence>
<feature type="domain" description="N-acetyltransferase" evidence="1">
    <location>
        <begin position="5"/>
        <end position="150"/>
    </location>
</feature>
<sequence>MHNIKEFIDMNENDFDSFFNILDNSFPKSERRDYPSQKDLLSISNYRPFVFKQNDEVLALMAVWEFSDFIYVEHLAVDGKLRGKGVGTELIKNYLNKCDKKVFLEVEPPNCETSKKRVSFYEKLGFSFNDFYYLQQPLNPGDSPFRLNIMSYPESIGEREFDKYKKDIYKDVYGVELQEQ</sequence>
<gene>
    <name evidence="2" type="ORF">KQI20_03350</name>
</gene>
<organism evidence="2 3">
    <name type="scientific">Intestinibacter bartlettii</name>
    <dbReference type="NCBI Taxonomy" id="261299"/>
    <lineage>
        <taxon>Bacteria</taxon>
        <taxon>Bacillati</taxon>
        <taxon>Bacillota</taxon>
        <taxon>Clostridia</taxon>
        <taxon>Peptostreptococcales</taxon>
        <taxon>Peptostreptococcaceae</taxon>
        <taxon>Intestinibacter</taxon>
    </lineage>
</organism>
<dbReference type="Proteomes" id="UP001196301">
    <property type="component" value="Unassembled WGS sequence"/>
</dbReference>
<dbReference type="CDD" id="cd04301">
    <property type="entry name" value="NAT_SF"/>
    <property type="match status" value="1"/>
</dbReference>
<proteinExistence type="predicted"/>
<dbReference type="Pfam" id="PF00583">
    <property type="entry name" value="Acetyltransf_1"/>
    <property type="match status" value="1"/>
</dbReference>